<dbReference type="Pfam" id="PF17763">
    <property type="entry name" value="Asparaginase_C"/>
    <property type="match status" value="1"/>
</dbReference>
<dbReference type="AlphaFoldDB" id="A0A0A9Y9D5"/>
<organism evidence="4">
    <name type="scientific">Lygus hesperus</name>
    <name type="common">Western plant bug</name>
    <dbReference type="NCBI Taxonomy" id="30085"/>
    <lineage>
        <taxon>Eukaryota</taxon>
        <taxon>Metazoa</taxon>
        <taxon>Ecdysozoa</taxon>
        <taxon>Arthropoda</taxon>
        <taxon>Hexapoda</taxon>
        <taxon>Insecta</taxon>
        <taxon>Pterygota</taxon>
        <taxon>Neoptera</taxon>
        <taxon>Paraneoptera</taxon>
        <taxon>Hemiptera</taxon>
        <taxon>Heteroptera</taxon>
        <taxon>Panheteroptera</taxon>
        <taxon>Cimicomorpha</taxon>
        <taxon>Miridae</taxon>
        <taxon>Mirini</taxon>
        <taxon>Lygus</taxon>
    </lineage>
</organism>
<dbReference type="PANTHER" id="PTHR11707:SF28">
    <property type="entry name" value="60 KDA LYSOPHOSPHOLIPASE"/>
    <property type="match status" value="1"/>
</dbReference>
<dbReference type="CDD" id="cd08963">
    <property type="entry name" value="L-asparaginase_I"/>
    <property type="match status" value="1"/>
</dbReference>
<gene>
    <name evidence="4" type="primary">ASPG_2</name>
    <name evidence="4" type="ORF">CM83_99160</name>
</gene>
<dbReference type="SUPFAM" id="SSF53774">
    <property type="entry name" value="Glutaminase/Asparaginase"/>
    <property type="match status" value="1"/>
</dbReference>
<sequence length="355" mass="39665">NMSCKPEEVKPPRDDMKKVLVLYFSGCIGYSNDANQTAECLPLTNCKLYEYCRTDPTMNDINFLSPSTASTPAFCVLPADHDSKMDRVAYLIHAYDRLMDSCNVCTAHWKIIAKDIQTNYEDFDGFVLLHGNDTMAYTASALSFMLENLSKCLVITGSINPIFDIRSDARTNMKTAILVAGNYQIPEVTIFFRDRLLRGNRCIKRGVDSFFAFDSLNVPPLLKMGYHIKETDNPTKLPKRCKLKIHAKLNSNVSFIRIYPGLPIQVIKACFEPPMDGVVMQTYGLGNVPSDRSDLIKLISEAIEREAIVVNCTQCPTGAVTPVSETGRFLEELGVIFLSDMTAEAAITKLMYVLS</sequence>
<dbReference type="InterPro" id="IPR041725">
    <property type="entry name" value="L-asparaginase_I"/>
</dbReference>
<dbReference type="EC" id="3.5.1.1" evidence="1"/>
<dbReference type="Gene3D" id="3.40.50.1170">
    <property type="entry name" value="L-asparaginase, N-terminal domain"/>
    <property type="match status" value="1"/>
</dbReference>
<protein>
    <recommendedName>
        <fullName evidence="1">asparaginase</fullName>
        <ecNumber evidence="1">3.5.1.1</ecNumber>
    </recommendedName>
</protein>
<proteinExistence type="predicted"/>
<dbReference type="InterPro" id="IPR027474">
    <property type="entry name" value="L-asparaginase_N"/>
</dbReference>
<feature type="non-terminal residue" evidence="4">
    <location>
        <position position="1"/>
    </location>
</feature>
<dbReference type="EMBL" id="GBHO01013927">
    <property type="protein sequence ID" value="JAG29677.1"/>
    <property type="molecule type" value="Transcribed_RNA"/>
</dbReference>
<dbReference type="InterPro" id="IPR027473">
    <property type="entry name" value="L-asparaginase_C"/>
</dbReference>
<evidence type="ECO:0000259" key="3">
    <source>
        <dbReference type="Pfam" id="PF17763"/>
    </source>
</evidence>
<dbReference type="InterPro" id="IPR037152">
    <property type="entry name" value="L-asparaginase_N_sf"/>
</dbReference>
<dbReference type="InterPro" id="IPR036152">
    <property type="entry name" value="Asp/glu_Ase-like_sf"/>
</dbReference>
<feature type="domain" description="L-asparaginase N-terminal" evidence="2">
    <location>
        <begin position="18"/>
        <end position="229"/>
    </location>
</feature>
<dbReference type="Gene3D" id="3.40.50.40">
    <property type="match status" value="1"/>
</dbReference>
<dbReference type="PANTHER" id="PTHR11707">
    <property type="entry name" value="L-ASPARAGINASE"/>
    <property type="match status" value="1"/>
</dbReference>
<dbReference type="GO" id="GO:0004067">
    <property type="term" value="F:asparaginase activity"/>
    <property type="evidence" value="ECO:0007669"/>
    <property type="project" value="UniProtKB-UniRule"/>
</dbReference>
<dbReference type="GO" id="GO:0009066">
    <property type="term" value="P:aspartate family amino acid metabolic process"/>
    <property type="evidence" value="ECO:0007669"/>
    <property type="project" value="UniProtKB-ARBA"/>
</dbReference>
<dbReference type="InterPro" id="IPR040919">
    <property type="entry name" value="Asparaginase_C"/>
</dbReference>
<reference evidence="4" key="1">
    <citation type="journal article" date="2014" name="PLoS ONE">
        <title>Transcriptome-Based Identification of ABC Transporters in the Western Tarnished Plant Bug Lygus hesperus.</title>
        <authorList>
            <person name="Hull J.J."/>
            <person name="Chaney K."/>
            <person name="Geib S.M."/>
            <person name="Fabrick J.A."/>
            <person name="Brent C.S."/>
            <person name="Walsh D."/>
            <person name="Lavine L.C."/>
        </authorList>
    </citation>
    <scope>NUCLEOTIDE SEQUENCE</scope>
</reference>
<dbReference type="Pfam" id="PF00710">
    <property type="entry name" value="Asparaginase"/>
    <property type="match status" value="1"/>
</dbReference>
<dbReference type="PRINTS" id="PR00139">
    <property type="entry name" value="ASNGLNASE"/>
</dbReference>
<feature type="domain" description="Asparaginase/glutaminase C-terminal" evidence="3">
    <location>
        <begin position="252"/>
        <end position="355"/>
    </location>
</feature>
<dbReference type="PIRSF" id="PIRSF500176">
    <property type="entry name" value="L_ASNase"/>
    <property type="match status" value="1"/>
</dbReference>
<evidence type="ECO:0000259" key="2">
    <source>
        <dbReference type="Pfam" id="PF00710"/>
    </source>
</evidence>
<dbReference type="PIRSF" id="PIRSF001220">
    <property type="entry name" value="L-ASNase_gatD"/>
    <property type="match status" value="1"/>
</dbReference>
<dbReference type="PROSITE" id="PS51732">
    <property type="entry name" value="ASN_GLN_ASE_3"/>
    <property type="match status" value="1"/>
</dbReference>
<evidence type="ECO:0000313" key="4">
    <source>
        <dbReference type="EMBL" id="JAG29677.1"/>
    </source>
</evidence>
<reference evidence="4" key="2">
    <citation type="submission" date="2014-07" db="EMBL/GenBank/DDBJ databases">
        <authorList>
            <person name="Hull J."/>
        </authorList>
    </citation>
    <scope>NUCLEOTIDE SEQUENCE</scope>
</reference>
<feature type="non-terminal residue" evidence="4">
    <location>
        <position position="355"/>
    </location>
</feature>
<dbReference type="SMART" id="SM00870">
    <property type="entry name" value="Asparaginase"/>
    <property type="match status" value="1"/>
</dbReference>
<accession>A0A0A9Y9D5</accession>
<dbReference type="InterPro" id="IPR006034">
    <property type="entry name" value="Asparaginase/glutaminase-like"/>
</dbReference>
<evidence type="ECO:0000256" key="1">
    <source>
        <dbReference type="ARBA" id="ARBA00012920"/>
    </source>
</evidence>
<name>A0A0A9Y9D5_LYGHE</name>